<dbReference type="Proteomes" id="UP000177958">
    <property type="component" value="Unassembled WGS sequence"/>
</dbReference>
<dbReference type="GO" id="GO:0008652">
    <property type="term" value="P:amino acid biosynthetic process"/>
    <property type="evidence" value="ECO:0007669"/>
    <property type="project" value="UniProtKB-KW"/>
</dbReference>
<keyword evidence="9 13" id="KW-0057">Aromatic amino acid biosynthesis</keyword>
<dbReference type="EMBL" id="MFKX01000019">
    <property type="protein sequence ID" value="OGG57590.1"/>
    <property type="molecule type" value="Genomic_DNA"/>
</dbReference>
<dbReference type="Pfam" id="PF00275">
    <property type="entry name" value="EPSP_synthase"/>
    <property type="match status" value="1"/>
</dbReference>
<dbReference type="InterPro" id="IPR023193">
    <property type="entry name" value="EPSP_synthase_CS"/>
</dbReference>
<keyword evidence="8 12" id="KW-0067">ATP-binding</keyword>
<keyword evidence="6 12" id="KW-0547">Nucleotide-binding</keyword>
<evidence type="ECO:0000256" key="7">
    <source>
        <dbReference type="ARBA" id="ARBA00022777"/>
    </source>
</evidence>
<accession>A0A1F6D8D9</accession>
<feature type="binding site" evidence="13">
    <location>
        <position position="310"/>
    </location>
    <ligand>
        <name>3-phosphoshikimate</name>
        <dbReference type="ChEBI" id="CHEBI:145989"/>
    </ligand>
</feature>
<dbReference type="AlphaFoldDB" id="A0A1F6D8D9"/>
<dbReference type="GO" id="GO:0009423">
    <property type="term" value="P:chorismate biosynthetic process"/>
    <property type="evidence" value="ECO:0007669"/>
    <property type="project" value="UniProtKB-UniRule"/>
</dbReference>
<keyword evidence="13" id="KW-0963">Cytoplasm</keyword>
<gene>
    <name evidence="12" type="primary">aroK</name>
    <name evidence="13" type="synonym">aroA</name>
    <name evidence="15" type="ORF">A2853_02115</name>
</gene>
<feature type="binding site" evidence="13">
    <location>
        <position position="170"/>
    </location>
    <ligand>
        <name>phosphoenolpyruvate</name>
        <dbReference type="ChEBI" id="CHEBI:58702"/>
    </ligand>
</feature>
<dbReference type="InterPro" id="IPR000623">
    <property type="entry name" value="Shikimate_kinase/TSH1"/>
</dbReference>
<dbReference type="InterPro" id="IPR036968">
    <property type="entry name" value="Enolpyruvate_Tfrase_sf"/>
</dbReference>
<feature type="binding site" evidence="13">
    <location>
        <position position="23"/>
    </location>
    <ligand>
        <name>phosphoenolpyruvate</name>
        <dbReference type="ChEBI" id="CHEBI:58702"/>
    </ligand>
</feature>
<feature type="binding site" evidence="13">
    <location>
        <position position="122"/>
    </location>
    <ligand>
        <name>phosphoenolpyruvate</name>
        <dbReference type="ChEBI" id="CHEBI:58702"/>
    </ligand>
</feature>
<dbReference type="Gene3D" id="3.65.10.10">
    <property type="entry name" value="Enolpyruvate transferase domain"/>
    <property type="match status" value="2"/>
</dbReference>
<reference evidence="15 16" key="1">
    <citation type="journal article" date="2016" name="Nat. Commun.">
        <title>Thousands of microbial genomes shed light on interconnected biogeochemical processes in an aquifer system.</title>
        <authorList>
            <person name="Anantharaman K."/>
            <person name="Brown C.T."/>
            <person name="Hug L.A."/>
            <person name="Sharon I."/>
            <person name="Castelle C.J."/>
            <person name="Probst A.J."/>
            <person name="Thomas B.C."/>
            <person name="Singh A."/>
            <person name="Wilkins M.J."/>
            <person name="Karaoz U."/>
            <person name="Brodie E.L."/>
            <person name="Williams K.H."/>
            <person name="Hubbard S.S."/>
            <person name="Banfield J.F."/>
        </authorList>
    </citation>
    <scope>NUCLEOTIDE SEQUENCE [LARGE SCALE GENOMIC DNA]</scope>
</reference>
<dbReference type="GO" id="GO:0000287">
    <property type="term" value="F:magnesium ion binding"/>
    <property type="evidence" value="ECO:0007669"/>
    <property type="project" value="UniProtKB-UniRule"/>
</dbReference>
<comment type="catalytic activity">
    <reaction evidence="11 12">
        <text>shikimate + ATP = 3-phosphoshikimate + ADP + H(+)</text>
        <dbReference type="Rhea" id="RHEA:13121"/>
        <dbReference type="ChEBI" id="CHEBI:15378"/>
        <dbReference type="ChEBI" id="CHEBI:30616"/>
        <dbReference type="ChEBI" id="CHEBI:36208"/>
        <dbReference type="ChEBI" id="CHEBI:145989"/>
        <dbReference type="ChEBI" id="CHEBI:456216"/>
        <dbReference type="EC" id="2.7.1.71"/>
    </reaction>
</comment>
<comment type="pathway">
    <text evidence="1 13">Metabolic intermediate biosynthesis; chorismate biosynthesis; chorismate from D-erythrose 4-phosphate and phosphoenolpyruvate: step 6/7.</text>
</comment>
<dbReference type="InterPro" id="IPR013792">
    <property type="entry name" value="RNA3'P_cycl/enolpyr_Trfase_a/b"/>
</dbReference>
<dbReference type="PRINTS" id="PR01100">
    <property type="entry name" value="SHIKIMTKNASE"/>
</dbReference>
<feature type="domain" description="Enolpyruvate transferase" evidence="14">
    <location>
        <begin position="11"/>
        <end position="416"/>
    </location>
</feature>
<feature type="binding site" evidence="13">
    <location>
        <position position="169"/>
    </location>
    <ligand>
        <name>3-phosphoshikimate</name>
        <dbReference type="ChEBI" id="CHEBI:145989"/>
    </ligand>
</feature>
<comment type="caution">
    <text evidence="15">The sequence shown here is derived from an EMBL/GenBank/DDBJ whole genome shotgun (WGS) entry which is preliminary data.</text>
</comment>
<feature type="binding site" evidence="13">
    <location>
        <position position="24"/>
    </location>
    <ligand>
        <name>3-phosphoshikimate</name>
        <dbReference type="ChEBI" id="CHEBI:145989"/>
    </ligand>
</feature>
<evidence type="ECO:0000256" key="12">
    <source>
        <dbReference type="HAMAP-Rule" id="MF_00109"/>
    </source>
</evidence>
<dbReference type="HAMAP" id="MF_00210">
    <property type="entry name" value="EPSP_synth"/>
    <property type="match status" value="1"/>
</dbReference>
<dbReference type="HAMAP" id="MF_00109">
    <property type="entry name" value="Shikimate_kinase"/>
    <property type="match status" value="1"/>
</dbReference>
<comment type="subunit">
    <text evidence="13">Monomer.</text>
</comment>
<keyword evidence="4 13" id="KW-0028">Amino-acid biosynthesis</keyword>
<dbReference type="GO" id="GO:0005524">
    <property type="term" value="F:ATP binding"/>
    <property type="evidence" value="ECO:0007669"/>
    <property type="project" value="UniProtKB-UniRule"/>
</dbReference>
<comment type="function">
    <text evidence="12">Catalyzes the specific phosphorylation of the 3-hydroxyl group of shikimic acid using ATP as a cosubstrate.</text>
</comment>
<feature type="binding site" evidence="12">
    <location>
        <position position="485"/>
    </location>
    <ligand>
        <name>substrate</name>
    </ligand>
</feature>
<evidence type="ECO:0000256" key="10">
    <source>
        <dbReference type="ARBA" id="ARBA00044633"/>
    </source>
</evidence>
<comment type="pathway">
    <text evidence="2 12">Metabolic intermediate biosynthesis; chorismate biosynthesis; chorismate from D-erythrose 4-phosphate and phosphoenolpyruvate: step 5/7.</text>
</comment>
<comment type="similarity">
    <text evidence="12">Belongs to the shikimate kinase family.</text>
</comment>
<evidence type="ECO:0000256" key="11">
    <source>
        <dbReference type="ARBA" id="ARBA00048567"/>
    </source>
</evidence>
<feature type="binding site" evidence="13">
    <location>
        <position position="23"/>
    </location>
    <ligand>
        <name>3-phosphoshikimate</name>
        <dbReference type="ChEBI" id="CHEBI:145989"/>
    </ligand>
</feature>
<dbReference type="GO" id="GO:0003866">
    <property type="term" value="F:3-phosphoshikimate 1-carboxyvinyltransferase activity"/>
    <property type="evidence" value="ECO:0007669"/>
    <property type="project" value="UniProtKB-UniRule"/>
</dbReference>
<dbReference type="EC" id="2.7.1.71" evidence="12"/>
<feature type="binding site" evidence="13">
    <location>
        <position position="94"/>
    </location>
    <ligand>
        <name>phosphoenolpyruvate</name>
        <dbReference type="ChEBI" id="CHEBI:58702"/>
    </ligand>
</feature>
<dbReference type="PROSITE" id="PS00104">
    <property type="entry name" value="EPSP_SYNTHASE_1"/>
    <property type="match status" value="1"/>
</dbReference>
<feature type="binding site" evidence="12">
    <location>
        <position position="461"/>
    </location>
    <ligand>
        <name>substrate</name>
    </ligand>
</feature>
<feature type="binding site" evidence="13">
    <location>
        <position position="341"/>
    </location>
    <ligand>
        <name>phosphoenolpyruvate</name>
        <dbReference type="ChEBI" id="CHEBI:58702"/>
    </ligand>
</feature>
<feature type="binding site" evidence="13">
    <location>
        <position position="382"/>
    </location>
    <ligand>
        <name>phosphoenolpyruvate</name>
        <dbReference type="ChEBI" id="CHEBI:58702"/>
    </ligand>
</feature>
<dbReference type="PANTHER" id="PTHR21090">
    <property type="entry name" value="AROM/DEHYDROQUINATE SYNTHASE"/>
    <property type="match status" value="1"/>
</dbReference>
<organism evidence="15 16">
    <name type="scientific">Candidatus Kaiserbacteria bacterium RIFCSPHIGHO2_01_FULL_55_17</name>
    <dbReference type="NCBI Taxonomy" id="1798484"/>
    <lineage>
        <taxon>Bacteria</taxon>
        <taxon>Candidatus Kaiseribacteriota</taxon>
    </lineage>
</organism>
<dbReference type="SUPFAM" id="SSF55205">
    <property type="entry name" value="EPT/RTPC-like"/>
    <property type="match status" value="1"/>
</dbReference>
<dbReference type="UniPathway" id="UPA00053">
    <property type="reaction ID" value="UER00088"/>
</dbReference>
<feature type="binding site" evidence="12">
    <location>
        <position position="566"/>
    </location>
    <ligand>
        <name>substrate</name>
    </ligand>
</feature>
<dbReference type="SUPFAM" id="SSF52540">
    <property type="entry name" value="P-loop containing nucleoside triphosphate hydrolases"/>
    <property type="match status" value="1"/>
</dbReference>
<comment type="cofactor">
    <cofactor evidence="12">
        <name>Mg(2+)</name>
        <dbReference type="ChEBI" id="CHEBI:18420"/>
    </cofactor>
    <text evidence="12">Binds 1 Mg(2+) ion per subunit.</text>
</comment>
<dbReference type="NCBIfam" id="TIGR01356">
    <property type="entry name" value="aroA"/>
    <property type="match status" value="1"/>
</dbReference>
<keyword evidence="7 12" id="KW-0418">Kinase</keyword>
<dbReference type="InterPro" id="IPR023000">
    <property type="entry name" value="Shikimate_kinase_CS"/>
</dbReference>
<evidence type="ECO:0000256" key="1">
    <source>
        <dbReference type="ARBA" id="ARBA00004811"/>
    </source>
</evidence>
<feature type="binding site" evidence="13">
    <location>
        <position position="407"/>
    </location>
    <ligand>
        <name>phosphoenolpyruvate</name>
        <dbReference type="ChEBI" id="CHEBI:58702"/>
    </ligand>
</feature>
<evidence type="ECO:0000256" key="4">
    <source>
        <dbReference type="ARBA" id="ARBA00022605"/>
    </source>
</evidence>
<feature type="binding site" evidence="13">
    <location>
        <position position="170"/>
    </location>
    <ligand>
        <name>3-phosphoshikimate</name>
        <dbReference type="ChEBI" id="CHEBI:145989"/>
    </ligand>
</feature>
<dbReference type="PANTHER" id="PTHR21090:SF5">
    <property type="entry name" value="PENTAFUNCTIONAL AROM POLYPEPTIDE"/>
    <property type="match status" value="1"/>
</dbReference>
<feature type="binding site" evidence="13">
    <location>
        <position position="337"/>
    </location>
    <ligand>
        <name>3-phosphoshikimate</name>
        <dbReference type="ChEBI" id="CHEBI:145989"/>
    </ligand>
</feature>
<feature type="binding site" evidence="13">
    <location>
        <position position="28"/>
    </location>
    <ligand>
        <name>3-phosphoshikimate</name>
        <dbReference type="ChEBI" id="CHEBI:145989"/>
    </ligand>
</feature>
<evidence type="ECO:0000256" key="6">
    <source>
        <dbReference type="ARBA" id="ARBA00022741"/>
    </source>
</evidence>
<comment type="caution">
    <text evidence="13">Lacks conserved residue(s) required for the propagation of feature annotation.</text>
</comment>
<keyword evidence="5 13" id="KW-0808">Transferase</keyword>
<sequence length="602" mass="65443">MKRARITPLKKPVVALVAIPGSKSYTNRALLLAALAGGTVRIKNPLISDDTHAMIACLRELGLHCTFVGDVLEVSGNLDKLEDRTYTLNANLSGTTIRFILALAATVPGVKVVQGRGRLNERPIAHLVESLRQLGAKIEYVGEKGYPPVRVESSKLKSGTVTMRGTVSSQFLSALLMVAPRVGELSIRVEGEQVSKPYIDMTLEAMKEFGVAVSNENYERYHVPARQMYRGEEYLVEGDISSASYFFAIAALTGSTLTLKNMNPRSLQADIRFLKILEDMGNVVSSKNGEITIEGKGVKPVSVDMQDCPDQAQTLAVLAAFAEGTTTISGISTLRIKETERVVAIEKELAKMGIRTESSPDTITIYGGNPAPARVDTYDDHRMAMAFAVAGTKLAGMEINDPDVVSKTFPNFWDALHSIGVGVEVLYENPNIVLIGMRGGGKSSVAKLLSEKLGRKFLDLDAMVESQEGMGIPEVVEKYGWGYFRDRESEIVKKAAKQKNAIISTGGGAIGRPENIAALKQRGIVVFLSAPADTLARRIDSETGKRPRLTQAGSTLEEVEAVLAEREKFYETVADIVIDDTGMGLEEKLGEVLKRLEKHRVI</sequence>
<comment type="function">
    <text evidence="13">Catalyzes the transfer of the enolpyruvyl moiety of phosphoenolpyruvate (PEP) to the 5-hydroxyl of shikimate-3-phosphate (S3P) to produce enolpyruvyl shikimate-3-phosphate and inorganic phosphate.</text>
</comment>
<dbReference type="EC" id="2.5.1.19" evidence="13"/>
<feature type="binding site" evidence="13">
    <location>
        <position position="195"/>
    </location>
    <ligand>
        <name>3-phosphoshikimate</name>
        <dbReference type="ChEBI" id="CHEBI:145989"/>
    </ligand>
</feature>
<dbReference type="PROSITE" id="PS01128">
    <property type="entry name" value="SHIKIMATE_KINASE"/>
    <property type="match status" value="1"/>
</dbReference>
<keyword evidence="12" id="KW-0479">Metal-binding</keyword>
<feature type="binding site" evidence="12">
    <location>
        <position position="443"/>
    </location>
    <ligand>
        <name>Mg(2+)</name>
        <dbReference type="ChEBI" id="CHEBI:18420"/>
    </ligand>
</feature>
<dbReference type="GO" id="GO:0005737">
    <property type="term" value="C:cytoplasm"/>
    <property type="evidence" value="ECO:0007669"/>
    <property type="project" value="UniProtKB-SubCell"/>
</dbReference>
<evidence type="ECO:0000256" key="9">
    <source>
        <dbReference type="ARBA" id="ARBA00023141"/>
    </source>
</evidence>
<feature type="binding site" evidence="12">
    <location>
        <position position="507"/>
    </location>
    <ligand>
        <name>substrate</name>
    </ligand>
</feature>
<feature type="binding site" evidence="12">
    <location>
        <begin position="439"/>
        <end position="444"/>
    </location>
    <ligand>
        <name>ATP</name>
        <dbReference type="ChEBI" id="CHEBI:30616"/>
    </ligand>
</feature>
<dbReference type="CDD" id="cd01556">
    <property type="entry name" value="EPSP_synthase"/>
    <property type="match status" value="1"/>
</dbReference>
<dbReference type="PROSITE" id="PS00885">
    <property type="entry name" value="EPSP_SYNTHASE_2"/>
    <property type="match status" value="1"/>
</dbReference>
<comment type="subcellular location">
    <subcellularLocation>
        <location evidence="13">Cytoplasm</location>
    </subcellularLocation>
</comment>
<name>A0A1F6D8D9_9BACT</name>
<evidence type="ECO:0000256" key="3">
    <source>
        <dbReference type="ARBA" id="ARBA00009948"/>
    </source>
</evidence>
<evidence type="ECO:0000256" key="13">
    <source>
        <dbReference type="HAMAP-Rule" id="MF_00210"/>
    </source>
</evidence>
<evidence type="ECO:0000313" key="15">
    <source>
        <dbReference type="EMBL" id="OGG57590.1"/>
    </source>
</evidence>
<dbReference type="InterPro" id="IPR001986">
    <property type="entry name" value="Enolpyruvate_Tfrase_dom"/>
</dbReference>
<protein>
    <recommendedName>
        <fullName evidence="12 13">Multifunctional fusion protein</fullName>
    </recommendedName>
    <domain>
        <recommendedName>
            <fullName evidence="13">3-phosphoshikimate 1-carboxyvinyltransferase</fullName>
            <ecNumber evidence="13">2.5.1.19</ecNumber>
        </recommendedName>
        <alternativeName>
            <fullName evidence="13">5-enolpyruvylshikimate-3-phosphate synthase</fullName>
            <shortName evidence="13">EPSP synthase</shortName>
            <shortName evidence="13">EPSPS</shortName>
        </alternativeName>
    </domain>
    <domain>
        <recommendedName>
            <fullName evidence="12">Shikimate kinase</fullName>
            <shortName evidence="12">SK</shortName>
            <ecNumber evidence="12">2.7.1.71</ecNumber>
        </recommendedName>
    </domain>
</protein>
<comment type="catalytic activity">
    <reaction evidence="10">
        <text>3-phosphoshikimate + phosphoenolpyruvate = 5-O-(1-carboxyvinyl)-3-phosphoshikimate + phosphate</text>
        <dbReference type="Rhea" id="RHEA:21256"/>
        <dbReference type="ChEBI" id="CHEBI:43474"/>
        <dbReference type="ChEBI" id="CHEBI:57701"/>
        <dbReference type="ChEBI" id="CHEBI:58702"/>
        <dbReference type="ChEBI" id="CHEBI:145989"/>
        <dbReference type="EC" id="2.5.1.19"/>
    </reaction>
    <physiologicalReaction direction="left-to-right" evidence="10">
        <dbReference type="Rhea" id="RHEA:21257"/>
    </physiologicalReaction>
</comment>
<feature type="binding site" evidence="13">
    <location>
        <position position="168"/>
    </location>
    <ligand>
        <name>3-phosphoshikimate</name>
        <dbReference type="ChEBI" id="CHEBI:145989"/>
    </ligand>
</feature>
<evidence type="ECO:0000313" key="16">
    <source>
        <dbReference type="Proteomes" id="UP000177958"/>
    </source>
</evidence>
<feature type="active site" description="Proton acceptor" evidence="13">
    <location>
        <position position="310"/>
    </location>
</feature>
<comment type="similarity">
    <text evidence="3 13">Belongs to the EPSP synthase family.</text>
</comment>
<dbReference type="CDD" id="cd00464">
    <property type="entry name" value="SK"/>
    <property type="match status" value="1"/>
</dbReference>
<evidence type="ECO:0000256" key="8">
    <source>
        <dbReference type="ARBA" id="ARBA00022840"/>
    </source>
</evidence>
<feature type="binding site" evidence="12">
    <location>
        <position position="546"/>
    </location>
    <ligand>
        <name>ATP</name>
        <dbReference type="ChEBI" id="CHEBI:30616"/>
    </ligand>
</feature>
<dbReference type="Gene3D" id="3.40.50.300">
    <property type="entry name" value="P-loop containing nucleotide triphosphate hydrolases"/>
    <property type="match status" value="1"/>
</dbReference>
<dbReference type="GO" id="GO:0009073">
    <property type="term" value="P:aromatic amino acid family biosynthetic process"/>
    <property type="evidence" value="ECO:0007669"/>
    <property type="project" value="UniProtKB-KW"/>
</dbReference>
<proteinExistence type="inferred from homology"/>
<dbReference type="Pfam" id="PF01202">
    <property type="entry name" value="SKI"/>
    <property type="match status" value="1"/>
</dbReference>
<evidence type="ECO:0000259" key="14">
    <source>
        <dbReference type="Pfam" id="PF00275"/>
    </source>
</evidence>
<dbReference type="InterPro" id="IPR031322">
    <property type="entry name" value="Shikimate/glucono_kinase"/>
</dbReference>
<dbReference type="InterPro" id="IPR006264">
    <property type="entry name" value="EPSP_synthase"/>
</dbReference>
<dbReference type="InterPro" id="IPR027417">
    <property type="entry name" value="P-loop_NTPase"/>
</dbReference>
<dbReference type="GO" id="GO:0004765">
    <property type="term" value="F:shikimate kinase activity"/>
    <property type="evidence" value="ECO:0007669"/>
    <property type="project" value="UniProtKB-UniRule"/>
</dbReference>
<evidence type="ECO:0000256" key="5">
    <source>
        <dbReference type="ARBA" id="ARBA00022679"/>
    </source>
</evidence>
<keyword evidence="12" id="KW-0460">Magnesium</keyword>
<evidence type="ECO:0000256" key="2">
    <source>
        <dbReference type="ARBA" id="ARBA00004842"/>
    </source>
</evidence>